<evidence type="ECO:0000313" key="4">
    <source>
        <dbReference type="Proteomes" id="UP000694397"/>
    </source>
</evidence>
<organism evidence="3 4">
    <name type="scientific">Scleropages formosus</name>
    <name type="common">Asian bonytongue</name>
    <name type="synonym">Osteoglossum formosum</name>
    <dbReference type="NCBI Taxonomy" id="113540"/>
    <lineage>
        <taxon>Eukaryota</taxon>
        <taxon>Metazoa</taxon>
        <taxon>Chordata</taxon>
        <taxon>Craniata</taxon>
        <taxon>Vertebrata</taxon>
        <taxon>Euteleostomi</taxon>
        <taxon>Actinopterygii</taxon>
        <taxon>Neopterygii</taxon>
        <taxon>Teleostei</taxon>
        <taxon>Osteoglossocephala</taxon>
        <taxon>Osteoglossomorpha</taxon>
        <taxon>Osteoglossiformes</taxon>
        <taxon>Osteoglossidae</taxon>
        <taxon>Scleropages</taxon>
    </lineage>
</organism>
<dbReference type="Gene3D" id="3.40.525.10">
    <property type="entry name" value="CRAL-TRIO lipid binding domain"/>
    <property type="match status" value="1"/>
</dbReference>
<feature type="region of interest" description="Disordered" evidence="1">
    <location>
        <begin position="1"/>
        <end position="78"/>
    </location>
</feature>
<dbReference type="Pfam" id="PF12496">
    <property type="entry name" value="BNIP2"/>
    <property type="match status" value="1"/>
</dbReference>
<reference evidence="3" key="3">
    <citation type="submission" date="2025-09" db="UniProtKB">
        <authorList>
            <consortium name="Ensembl"/>
        </authorList>
    </citation>
    <scope>IDENTIFICATION</scope>
</reference>
<keyword evidence="4" id="KW-1185">Reference proteome</keyword>
<evidence type="ECO:0000256" key="1">
    <source>
        <dbReference type="SAM" id="MobiDB-lite"/>
    </source>
</evidence>
<dbReference type="PANTHER" id="PTHR12112:SF21">
    <property type="entry name" value="BCL-2_ADENOVIRUS E1B 19 KDA-INTERACTING PROTEIN 2-LIKE PROTEIN"/>
    <property type="match status" value="1"/>
</dbReference>
<dbReference type="Ensembl" id="ENSSFOT00015007431.2">
    <property type="protein sequence ID" value="ENSSFOP00015007321.2"/>
    <property type="gene ID" value="ENSSFOG00015004842.2"/>
</dbReference>
<reference evidence="3" key="2">
    <citation type="submission" date="2025-08" db="UniProtKB">
        <authorList>
            <consortium name="Ensembl"/>
        </authorList>
    </citation>
    <scope>IDENTIFICATION</scope>
</reference>
<gene>
    <name evidence="3" type="primary">LOC108938852</name>
</gene>
<dbReference type="AlphaFoldDB" id="A0A8C9R292"/>
<dbReference type="PANTHER" id="PTHR12112">
    <property type="entry name" value="BNIP - RELATED"/>
    <property type="match status" value="1"/>
</dbReference>
<dbReference type="Pfam" id="PF13716">
    <property type="entry name" value="CRAL_TRIO_2"/>
    <property type="match status" value="1"/>
</dbReference>
<dbReference type="InterPro" id="IPR022181">
    <property type="entry name" value="Bcl2-/adenovirus-E1B"/>
</dbReference>
<reference evidence="3 4" key="1">
    <citation type="submission" date="2019-04" db="EMBL/GenBank/DDBJ databases">
        <authorList>
            <consortium name="Wellcome Sanger Institute Data Sharing"/>
        </authorList>
    </citation>
    <scope>NUCLEOTIDE SEQUENCE [LARGE SCALE GENOMIC DNA]</scope>
</reference>
<dbReference type="InterPro" id="IPR001251">
    <property type="entry name" value="CRAL-TRIO_dom"/>
</dbReference>
<dbReference type="GeneTree" id="ENSGT00940000165419"/>
<evidence type="ECO:0000259" key="2">
    <source>
        <dbReference type="Pfam" id="PF13716"/>
    </source>
</evidence>
<dbReference type="OrthoDB" id="19923at2759"/>
<dbReference type="CDD" id="cd00170">
    <property type="entry name" value="SEC14"/>
    <property type="match status" value="1"/>
</dbReference>
<proteinExistence type="predicted"/>
<protein>
    <recommendedName>
        <fullName evidence="2">CRAL-TRIO domain-containing protein</fullName>
    </recommendedName>
</protein>
<dbReference type="SUPFAM" id="SSF52087">
    <property type="entry name" value="CRAL/TRIO domain"/>
    <property type="match status" value="1"/>
</dbReference>
<evidence type="ECO:0000313" key="3">
    <source>
        <dbReference type="Ensembl" id="ENSSFOP00015007321.2"/>
    </source>
</evidence>
<dbReference type="GO" id="GO:0005737">
    <property type="term" value="C:cytoplasm"/>
    <property type="evidence" value="ECO:0007669"/>
    <property type="project" value="TreeGrafter"/>
</dbReference>
<sequence length="418" mass="48011">MGTYTNQREHYLLHGGPEDTKAFHNIGDMELSEEWQDEDPPRLLPEDMASPAGGQQGPTDDGDRQAPPQSLALSGSYPRKKRLVAPTLSLTLDRSDSVFSEDFTSAALSPSPDDDEDLDINLDAMETPSDSESCTFPGSMVDLEWEDDLPRTGRVRGGALRSSMQEQVDTGHLELDQVDSRGRRWRRFHIAGQECRVDMTVLEPYLQVLSHGGYYGEGMNAVIVLSSCYLPENTIEDYQYVMDNLFRYIVGTLDLMVSENYVMVYLCGMAPRSKMPNIKWLRQCYTTIDRRIVSYIFCRSNWQFLLHLRWNSIRLPPGRRVLNSFGWNHMFLSPGRELSHAKAGISFPWLRKNLKGLFVVHPIWYIKALITIIKPFVSVKFSRKLHLVHSLRELARFLPMERVQIPDCVRRFDESIDR</sequence>
<accession>A0A8C9R292</accession>
<feature type="domain" description="CRAL-TRIO" evidence="2">
    <location>
        <begin position="220"/>
        <end position="414"/>
    </location>
</feature>
<feature type="compositionally biased region" description="Basic and acidic residues" evidence="1">
    <location>
        <begin position="7"/>
        <end position="22"/>
    </location>
</feature>
<dbReference type="GO" id="GO:0006915">
    <property type="term" value="P:apoptotic process"/>
    <property type="evidence" value="ECO:0007669"/>
    <property type="project" value="TreeGrafter"/>
</dbReference>
<name>A0A8C9R292_SCLFO</name>
<dbReference type="Proteomes" id="UP000694397">
    <property type="component" value="Chromosome 23"/>
</dbReference>
<dbReference type="InterPro" id="IPR036865">
    <property type="entry name" value="CRAL-TRIO_dom_sf"/>
</dbReference>